<dbReference type="PANTHER" id="PTHR34512">
    <property type="entry name" value="CELL SURFACE PROTEIN"/>
    <property type="match status" value="1"/>
</dbReference>
<comment type="caution">
    <text evidence="4">The sequence shown here is derived from an EMBL/GenBank/DDBJ whole genome shotgun (WGS) entry which is preliminary data.</text>
</comment>
<gene>
    <name evidence="4" type="ORF">G443_002443</name>
</gene>
<evidence type="ECO:0000256" key="2">
    <source>
        <dbReference type="SAM" id="Phobius"/>
    </source>
</evidence>
<organism evidence="4 5">
    <name type="scientific">Actinoalloteichus caeruleus DSM 43889</name>
    <dbReference type="NCBI Taxonomy" id="1120930"/>
    <lineage>
        <taxon>Bacteria</taxon>
        <taxon>Bacillati</taxon>
        <taxon>Actinomycetota</taxon>
        <taxon>Actinomycetes</taxon>
        <taxon>Pseudonocardiales</taxon>
        <taxon>Pseudonocardiaceae</taxon>
        <taxon>Actinoalloteichus</taxon>
        <taxon>Actinoalloteichus cyanogriseus</taxon>
    </lineage>
</organism>
<protein>
    <submittedName>
        <fullName evidence="4">Outer membrane protein assembly factor BamB, contains PQQ-like beta-propeller repeat</fullName>
    </submittedName>
</protein>
<dbReference type="Proteomes" id="UP000791080">
    <property type="component" value="Unassembled WGS sequence"/>
</dbReference>
<keyword evidence="2" id="KW-0472">Membrane</keyword>
<reference evidence="4 5" key="1">
    <citation type="submission" date="2013-07" db="EMBL/GenBank/DDBJ databases">
        <authorList>
            <consortium name="DOE Joint Genome Institute"/>
            <person name="Reeve W."/>
            <person name="Huntemann M."/>
            <person name="Han J."/>
            <person name="Chen A."/>
            <person name="Kyrpides N."/>
            <person name="Mavromatis K."/>
            <person name="Markowitz V."/>
            <person name="Palaniappan K."/>
            <person name="Ivanova N."/>
            <person name="Schaumberg A."/>
            <person name="Pati A."/>
            <person name="Liolios K."/>
            <person name="Nordberg H.P."/>
            <person name="Cantor M.N."/>
            <person name="Hua S.X."/>
            <person name="Woyke T."/>
        </authorList>
    </citation>
    <scope>NUCLEOTIDE SEQUENCE [LARGE SCALE GENOMIC DNA]</scope>
    <source>
        <strain evidence="4 5">DSM 43889</strain>
    </source>
</reference>
<dbReference type="RefSeq" id="WP_026417221.1">
    <property type="nucleotide sequence ID" value="NZ_AUBJ02000001.1"/>
</dbReference>
<feature type="transmembrane region" description="Helical" evidence="2">
    <location>
        <begin position="82"/>
        <end position="102"/>
    </location>
</feature>
<keyword evidence="2" id="KW-0812">Transmembrane</keyword>
<evidence type="ECO:0000313" key="5">
    <source>
        <dbReference type="Proteomes" id="UP000791080"/>
    </source>
</evidence>
<feature type="compositionally biased region" description="Low complexity" evidence="1">
    <location>
        <begin position="42"/>
        <end position="53"/>
    </location>
</feature>
<feature type="region of interest" description="Disordered" evidence="1">
    <location>
        <begin position="106"/>
        <end position="129"/>
    </location>
</feature>
<keyword evidence="5" id="KW-1185">Reference proteome</keyword>
<feature type="compositionally biased region" description="Pro residues" evidence="1">
    <location>
        <begin position="60"/>
        <end position="74"/>
    </location>
</feature>
<dbReference type="Pfam" id="PF13360">
    <property type="entry name" value="PQQ_2"/>
    <property type="match status" value="2"/>
</dbReference>
<dbReference type="InterPro" id="IPR015943">
    <property type="entry name" value="WD40/YVTN_repeat-like_dom_sf"/>
</dbReference>
<name>A0ABT1JJ20_ACTCY</name>
<proteinExistence type="predicted"/>
<evidence type="ECO:0000259" key="3">
    <source>
        <dbReference type="Pfam" id="PF13360"/>
    </source>
</evidence>
<reference evidence="4 5" key="2">
    <citation type="submission" date="2022-06" db="EMBL/GenBank/DDBJ databases">
        <title>Genomic Encyclopedia of Type Strains, Phase I: the one thousand microbial genomes (KMG-I) project.</title>
        <authorList>
            <person name="Kyrpides N."/>
        </authorList>
    </citation>
    <scope>NUCLEOTIDE SEQUENCE [LARGE SCALE GENOMIC DNA]</scope>
    <source>
        <strain evidence="4 5">DSM 43889</strain>
    </source>
</reference>
<dbReference type="EMBL" id="AUBJ02000001">
    <property type="protein sequence ID" value="MCP2332173.1"/>
    <property type="molecule type" value="Genomic_DNA"/>
</dbReference>
<dbReference type="Gene3D" id="2.130.10.10">
    <property type="entry name" value="YVTN repeat-like/Quinoprotein amine dehydrogenase"/>
    <property type="match status" value="1"/>
</dbReference>
<dbReference type="SUPFAM" id="SSF50998">
    <property type="entry name" value="Quinoprotein alcohol dehydrogenase-like"/>
    <property type="match status" value="1"/>
</dbReference>
<feature type="region of interest" description="Disordered" evidence="1">
    <location>
        <begin position="1"/>
        <end position="78"/>
    </location>
</feature>
<feature type="domain" description="Pyrrolo-quinoline quinone repeat" evidence="3">
    <location>
        <begin position="156"/>
        <end position="272"/>
    </location>
</feature>
<dbReference type="InterPro" id="IPR002372">
    <property type="entry name" value="PQQ_rpt_dom"/>
</dbReference>
<dbReference type="PANTHER" id="PTHR34512:SF30">
    <property type="entry name" value="OUTER MEMBRANE PROTEIN ASSEMBLY FACTOR BAMB"/>
    <property type="match status" value="1"/>
</dbReference>
<keyword evidence="2" id="KW-1133">Transmembrane helix</keyword>
<feature type="compositionally biased region" description="Gly residues" evidence="1">
    <location>
        <begin position="1"/>
        <end position="41"/>
    </location>
</feature>
<evidence type="ECO:0000313" key="4">
    <source>
        <dbReference type="EMBL" id="MCP2332173.1"/>
    </source>
</evidence>
<feature type="domain" description="Pyrrolo-quinoline quinone repeat" evidence="3">
    <location>
        <begin position="319"/>
        <end position="512"/>
    </location>
</feature>
<dbReference type="InterPro" id="IPR011047">
    <property type="entry name" value="Quinoprotein_ADH-like_sf"/>
</dbReference>
<accession>A0ABT1JJ20</accession>
<evidence type="ECO:0000256" key="1">
    <source>
        <dbReference type="SAM" id="MobiDB-lite"/>
    </source>
</evidence>
<sequence>MSGGGDQPGPGPWQGGGQPNPWQGGGQPNPWQGGGQPGPWQGGANPQGWAGAPPGSGGQAPPPWNHGQPAGPPPRKPRRRGLVIALVTVPAVVLAGVAAVVLTRGGSEDPPAPDPAAGGVASEPPGAPTEPLWAAPAPVTQPYENDLLGSWVTESTAVRAEYWTMVGHDLGTGEPTWERPAPEGSSYCAVSAETHENRVFVVHGEAGELCNLLSSVDLDTGETVWEVEQHPAQPDEIGLRRPAVTSGVVLADYDGGRMRAFSADSGEELWDLMRMPNPVADPEQPARCSVYGFTPAPDSFYVHGDCRPRNLTLGDDHRYVARIDAATGEVRWQTLVPESVIPLGEPTGTELLSTDPPVLGHFPLNSTASPVVVFDPDDGSITHDLVLEGPPPALGQSPLRGDAPPHTVLTTPDSLLLRIVTPGGGCEHNLTRIDVTTGAVAWEGVATSCEHVLLGVEDGEALVISNGGSAGEEATLIAVALADGSTREIGPLAADPGSTGRALSGRAHRHGDSIIVFPDFMLGTETGVLAVAAP</sequence>